<evidence type="ECO:0000259" key="19">
    <source>
        <dbReference type="Pfam" id="PF02880"/>
    </source>
</evidence>
<dbReference type="Pfam" id="PF02878">
    <property type="entry name" value="PGM_PMM_I"/>
    <property type="match status" value="1"/>
</dbReference>
<keyword evidence="9 15" id="KW-0479">Metal-binding</keyword>
<keyword evidence="11" id="KW-0413">Isomerase</keyword>
<dbReference type="InterPro" id="IPR005843">
    <property type="entry name" value="A-D-PHexomutase_C"/>
</dbReference>
<keyword evidence="10 15" id="KW-0460">Magnesium</keyword>
<organism evidence="20 21">
    <name type="scientific">Paenisporosarcina cavernae</name>
    <dbReference type="NCBI Taxonomy" id="2320858"/>
    <lineage>
        <taxon>Bacteria</taxon>
        <taxon>Bacillati</taxon>
        <taxon>Bacillota</taxon>
        <taxon>Bacilli</taxon>
        <taxon>Bacillales</taxon>
        <taxon>Caryophanaceae</taxon>
        <taxon>Paenisporosarcina</taxon>
    </lineage>
</organism>
<dbReference type="GO" id="GO:0008973">
    <property type="term" value="F:phosphopentomutase activity"/>
    <property type="evidence" value="ECO:0007669"/>
    <property type="project" value="TreeGrafter"/>
</dbReference>
<dbReference type="CDD" id="cd05799">
    <property type="entry name" value="PGM2"/>
    <property type="match status" value="1"/>
</dbReference>
<evidence type="ECO:0000256" key="8">
    <source>
        <dbReference type="ARBA" id="ARBA00022553"/>
    </source>
</evidence>
<feature type="domain" description="Alpha-D-phosphohexomutase C-terminal" evidence="16">
    <location>
        <begin position="517"/>
        <end position="552"/>
    </location>
</feature>
<dbReference type="Proteomes" id="UP000265725">
    <property type="component" value="Chromosome"/>
</dbReference>
<dbReference type="PRINTS" id="PR00509">
    <property type="entry name" value="PGMPMM"/>
</dbReference>
<evidence type="ECO:0000256" key="15">
    <source>
        <dbReference type="RuleBase" id="RU004326"/>
    </source>
</evidence>
<dbReference type="Pfam" id="PF00408">
    <property type="entry name" value="PGM_PMM_IV"/>
    <property type="match status" value="1"/>
</dbReference>
<keyword evidence="8" id="KW-0597">Phosphoprotein</keyword>
<evidence type="ECO:0000256" key="3">
    <source>
        <dbReference type="ARBA" id="ARBA00005164"/>
    </source>
</evidence>
<keyword evidence="7" id="KW-0313">Glucose metabolism</keyword>
<evidence type="ECO:0000256" key="13">
    <source>
        <dbReference type="ARBA" id="ARBA00041398"/>
    </source>
</evidence>
<dbReference type="EC" id="5.4.2.2" evidence="6"/>
<dbReference type="PANTHER" id="PTHR45745:SF1">
    <property type="entry name" value="PHOSPHOGLUCOMUTASE 2B-RELATED"/>
    <property type="match status" value="1"/>
</dbReference>
<proteinExistence type="inferred from homology"/>
<protein>
    <recommendedName>
        <fullName evidence="12">Phosphoglucomutase</fullName>
        <ecNumber evidence="6">5.4.2.2</ecNumber>
    </recommendedName>
    <alternativeName>
        <fullName evidence="14">Alpha-phosphoglucomutase</fullName>
    </alternativeName>
    <alternativeName>
        <fullName evidence="13">Glucose phosphomutase</fullName>
    </alternativeName>
</protein>
<dbReference type="OrthoDB" id="9806956at2"/>
<dbReference type="PANTHER" id="PTHR45745">
    <property type="entry name" value="PHOSPHOMANNOMUTASE 45A"/>
    <property type="match status" value="1"/>
</dbReference>
<sequence length="574" mass="64003">MSFKQAFDRWSSHDSLEAIWKDELTEKQSDSKWMEDAFYKDLEFGTGGMRGIIGAGTNRMNTYTVRKASLGLANFVKRAGNDAGQRGIVIAYDSRRMSLSFAKEAAVTFAKNDIQTYLYEQPRTTPQLSFSIRELDAFAGVVITASHNPPMYNGYKVYGQDGAQLNLENAEQVIRFVSEVGDELLVEAGDFESLEASGKVKWIGKEMDDRYAQQVLSIRLQPEVATTTKLTVVFSPLHGASGSTVERILTDANYTNVHFVKEQMEPNGEFPTLASPNPEEESAFEAAKALGNEVSAQLLVTADPDGDRMGIAVKNGHDYTLLNGNQTGALLLEYFLSQRKEAGEMPANGRVFKTIVTSDLGRVIAEYHGASTEDVLTGFKFIGEKIETYNQSKEFTFLFGYEESYGYLIRDFARDKDAVQAVLGIIEAAAYYDTQGKSLLDVLNGLYERHGYYLETLLSETKQGADGAREISRMLQQLRRDVWTSIAGIPVSYMEDYQTQKRIFTDGRAAEVLTLPKSNVIKYFLQDGSWICVRPSGTEPKVKYYVGVFSDTAQESKDKMERLSSEVLAKMSAL</sequence>
<comment type="pathway">
    <text evidence="4">Lipid metabolism.</text>
</comment>
<dbReference type="InterPro" id="IPR016066">
    <property type="entry name" value="A-D-PHexomutase_CS"/>
</dbReference>
<evidence type="ECO:0000256" key="6">
    <source>
        <dbReference type="ARBA" id="ARBA00012728"/>
    </source>
</evidence>
<dbReference type="SUPFAM" id="SSF55957">
    <property type="entry name" value="Phosphoglucomutase, C-terminal domain"/>
    <property type="match status" value="1"/>
</dbReference>
<accession>A0A385YXN5</accession>
<evidence type="ECO:0000259" key="16">
    <source>
        <dbReference type="Pfam" id="PF00408"/>
    </source>
</evidence>
<comment type="cofactor">
    <cofactor evidence="2">
        <name>Mg(2+)</name>
        <dbReference type="ChEBI" id="CHEBI:18420"/>
    </cofactor>
</comment>
<evidence type="ECO:0000313" key="20">
    <source>
        <dbReference type="EMBL" id="AYC30202.1"/>
    </source>
</evidence>
<feature type="domain" description="Alpha-D-phosphohexomutase alpha/beta/alpha" evidence="19">
    <location>
        <begin position="323"/>
        <end position="449"/>
    </location>
</feature>
<dbReference type="Pfam" id="PF02880">
    <property type="entry name" value="PGM_PMM_III"/>
    <property type="match status" value="1"/>
</dbReference>
<dbReference type="GO" id="GO:0006006">
    <property type="term" value="P:glucose metabolic process"/>
    <property type="evidence" value="ECO:0007669"/>
    <property type="project" value="UniProtKB-KW"/>
</dbReference>
<name>A0A385YXN5_9BACL</name>
<evidence type="ECO:0000256" key="4">
    <source>
        <dbReference type="ARBA" id="ARBA00005189"/>
    </source>
</evidence>
<dbReference type="GO" id="GO:0000287">
    <property type="term" value="F:magnesium ion binding"/>
    <property type="evidence" value="ECO:0007669"/>
    <property type="project" value="InterPro"/>
</dbReference>
<evidence type="ECO:0000256" key="14">
    <source>
        <dbReference type="ARBA" id="ARBA00041467"/>
    </source>
</evidence>
<comment type="similarity">
    <text evidence="5 15">Belongs to the phosphohexose mutase family.</text>
</comment>
<feature type="domain" description="Alpha-D-phosphohexomutase alpha/beta/alpha" evidence="18">
    <location>
        <begin position="211"/>
        <end position="316"/>
    </location>
</feature>
<dbReference type="InterPro" id="IPR036900">
    <property type="entry name" value="A-D-PHexomutase_C_sf"/>
</dbReference>
<evidence type="ECO:0000256" key="2">
    <source>
        <dbReference type="ARBA" id="ARBA00001946"/>
    </source>
</evidence>
<dbReference type="Gene3D" id="3.40.120.10">
    <property type="entry name" value="Alpha-D-Glucose-1,6-Bisphosphate, subunit A, domain 3"/>
    <property type="match status" value="3"/>
</dbReference>
<comment type="pathway">
    <text evidence="3">Glycolipid metabolism; diglucosyl-diacylglycerol biosynthesis.</text>
</comment>
<evidence type="ECO:0000256" key="9">
    <source>
        <dbReference type="ARBA" id="ARBA00022723"/>
    </source>
</evidence>
<evidence type="ECO:0000259" key="18">
    <source>
        <dbReference type="Pfam" id="PF02879"/>
    </source>
</evidence>
<dbReference type="EMBL" id="CP032418">
    <property type="protein sequence ID" value="AYC30202.1"/>
    <property type="molecule type" value="Genomic_DNA"/>
</dbReference>
<keyword evidence="21" id="KW-1185">Reference proteome</keyword>
<evidence type="ECO:0000256" key="1">
    <source>
        <dbReference type="ARBA" id="ARBA00000443"/>
    </source>
</evidence>
<dbReference type="GO" id="GO:0004614">
    <property type="term" value="F:phosphoglucomutase activity"/>
    <property type="evidence" value="ECO:0007669"/>
    <property type="project" value="UniProtKB-EC"/>
</dbReference>
<dbReference type="PROSITE" id="PS00710">
    <property type="entry name" value="PGM_PMM"/>
    <property type="match status" value="1"/>
</dbReference>
<evidence type="ECO:0000256" key="10">
    <source>
        <dbReference type="ARBA" id="ARBA00022842"/>
    </source>
</evidence>
<dbReference type="RefSeq" id="WP_119883919.1">
    <property type="nucleotide sequence ID" value="NZ_CP032418.1"/>
</dbReference>
<dbReference type="Pfam" id="PF02879">
    <property type="entry name" value="PGM_PMM_II"/>
    <property type="match status" value="1"/>
</dbReference>
<evidence type="ECO:0000256" key="7">
    <source>
        <dbReference type="ARBA" id="ARBA00022526"/>
    </source>
</evidence>
<keyword evidence="7" id="KW-0119">Carbohydrate metabolism</keyword>
<dbReference type="InterPro" id="IPR005845">
    <property type="entry name" value="A-D-PHexomutase_a/b/a-II"/>
</dbReference>
<dbReference type="GO" id="GO:0006166">
    <property type="term" value="P:purine ribonucleoside salvage"/>
    <property type="evidence" value="ECO:0007669"/>
    <property type="project" value="TreeGrafter"/>
</dbReference>
<dbReference type="InterPro" id="IPR016055">
    <property type="entry name" value="A-D-PHexomutase_a/b/a-I/II/III"/>
</dbReference>
<evidence type="ECO:0000313" key="21">
    <source>
        <dbReference type="Proteomes" id="UP000265725"/>
    </source>
</evidence>
<evidence type="ECO:0000259" key="17">
    <source>
        <dbReference type="Pfam" id="PF02878"/>
    </source>
</evidence>
<comment type="catalytic activity">
    <reaction evidence="1">
        <text>alpha-D-glucose 1-phosphate = alpha-D-glucose 6-phosphate</text>
        <dbReference type="Rhea" id="RHEA:23536"/>
        <dbReference type="ChEBI" id="CHEBI:58225"/>
        <dbReference type="ChEBI" id="CHEBI:58601"/>
        <dbReference type="EC" id="5.4.2.2"/>
    </reaction>
</comment>
<dbReference type="InterPro" id="IPR005846">
    <property type="entry name" value="A-D-PHexomutase_a/b/a-III"/>
</dbReference>
<evidence type="ECO:0000256" key="12">
    <source>
        <dbReference type="ARBA" id="ARBA00039995"/>
    </source>
</evidence>
<dbReference type="AlphaFoldDB" id="A0A385YXN5"/>
<feature type="domain" description="Alpha-D-phosphohexomutase alpha/beta/alpha" evidence="17">
    <location>
        <begin position="43"/>
        <end position="177"/>
    </location>
</feature>
<gene>
    <name evidence="20" type="ORF">D3873_10090</name>
</gene>
<dbReference type="Gene3D" id="3.30.310.50">
    <property type="entry name" value="Alpha-D-phosphohexomutase, C-terminal domain"/>
    <property type="match status" value="1"/>
</dbReference>
<evidence type="ECO:0000256" key="5">
    <source>
        <dbReference type="ARBA" id="ARBA00010231"/>
    </source>
</evidence>
<dbReference type="KEGG" id="paek:D3873_10090"/>
<dbReference type="SUPFAM" id="SSF53738">
    <property type="entry name" value="Phosphoglucomutase, first 3 domains"/>
    <property type="match status" value="3"/>
</dbReference>
<dbReference type="InterPro" id="IPR005844">
    <property type="entry name" value="A-D-PHexomutase_a/b/a-I"/>
</dbReference>
<dbReference type="InterPro" id="IPR005841">
    <property type="entry name" value="Alpha-D-phosphohexomutase_SF"/>
</dbReference>
<evidence type="ECO:0000256" key="11">
    <source>
        <dbReference type="ARBA" id="ARBA00023235"/>
    </source>
</evidence>
<reference evidence="21" key="1">
    <citation type="submission" date="2018-09" db="EMBL/GenBank/DDBJ databases">
        <authorList>
            <person name="Zhu H."/>
        </authorList>
    </citation>
    <scope>NUCLEOTIDE SEQUENCE [LARGE SCALE GENOMIC DNA]</scope>
    <source>
        <strain evidence="21">K2R23-3</strain>
    </source>
</reference>